<dbReference type="SMART" id="SM00230">
    <property type="entry name" value="CysPc"/>
    <property type="match status" value="1"/>
</dbReference>
<dbReference type="HOGENOM" id="CLU_006072_3_1_1"/>
<dbReference type="GO" id="GO:0008270">
    <property type="term" value="F:zinc ion binding"/>
    <property type="evidence" value="ECO:0007669"/>
    <property type="project" value="UniProtKB-KW"/>
</dbReference>
<dbReference type="PANTHER" id="PTHR10183">
    <property type="entry name" value="CALPAIN"/>
    <property type="match status" value="1"/>
</dbReference>
<dbReference type="GO" id="GO:0006508">
    <property type="term" value="P:proteolysis"/>
    <property type="evidence" value="ECO:0007669"/>
    <property type="project" value="UniProtKB-KW"/>
</dbReference>
<keyword evidence="3 11" id="KW-0645">Protease</keyword>
<keyword evidence="15" id="KW-1185">Reference proteome</keyword>
<proteinExistence type="inferred from homology"/>
<protein>
    <recommendedName>
        <fullName evidence="13">Calpain catalytic domain-containing protein</fullName>
    </recommendedName>
</protein>
<keyword evidence="4" id="KW-0479">Metal-binding</keyword>
<dbReference type="PANTHER" id="PTHR10183:SF425">
    <property type="entry name" value="CALPAIN-5"/>
    <property type="match status" value="1"/>
</dbReference>
<dbReference type="InterPro" id="IPR001300">
    <property type="entry name" value="Peptidase_C2_calpain_cat"/>
</dbReference>
<feature type="region of interest" description="Disordered" evidence="12">
    <location>
        <begin position="630"/>
        <end position="650"/>
    </location>
</feature>
<keyword evidence="7 11" id="KW-0378">Hydrolase</keyword>
<evidence type="ECO:0000313" key="14">
    <source>
        <dbReference type="EMBL" id="KIM96849.1"/>
    </source>
</evidence>
<dbReference type="Proteomes" id="UP000054321">
    <property type="component" value="Unassembled WGS sequence"/>
</dbReference>
<feature type="active site" evidence="10 11">
    <location>
        <position position="106"/>
    </location>
</feature>
<dbReference type="InParanoid" id="A0A0C3H0B9"/>
<evidence type="ECO:0000256" key="4">
    <source>
        <dbReference type="ARBA" id="ARBA00022723"/>
    </source>
</evidence>
<reference evidence="15" key="2">
    <citation type="submission" date="2015-01" db="EMBL/GenBank/DDBJ databases">
        <title>Evolutionary Origins and Diversification of the Mycorrhizal Mutualists.</title>
        <authorList>
            <consortium name="DOE Joint Genome Institute"/>
            <consortium name="Mycorrhizal Genomics Consortium"/>
            <person name="Kohler A."/>
            <person name="Kuo A."/>
            <person name="Nagy L.G."/>
            <person name="Floudas D."/>
            <person name="Copeland A."/>
            <person name="Barry K.W."/>
            <person name="Cichocki N."/>
            <person name="Veneault-Fourrey C."/>
            <person name="LaButti K."/>
            <person name="Lindquist E.A."/>
            <person name="Lipzen A."/>
            <person name="Lundell T."/>
            <person name="Morin E."/>
            <person name="Murat C."/>
            <person name="Riley R."/>
            <person name="Ohm R."/>
            <person name="Sun H."/>
            <person name="Tunlid A."/>
            <person name="Henrissat B."/>
            <person name="Grigoriev I.V."/>
            <person name="Hibbett D.S."/>
            <person name="Martin F."/>
        </authorList>
    </citation>
    <scope>NUCLEOTIDE SEQUENCE [LARGE SCALE GENOMIC DNA]</scope>
    <source>
        <strain evidence="15">Zn</strain>
    </source>
</reference>
<dbReference type="InterPro" id="IPR022684">
    <property type="entry name" value="Calpain_cysteine_protease"/>
</dbReference>
<keyword evidence="8 11" id="KW-0788">Thiol protease</keyword>
<dbReference type="Gene3D" id="3.90.70.10">
    <property type="entry name" value="Cysteine proteinases"/>
    <property type="match status" value="1"/>
</dbReference>
<organism evidence="14 15">
    <name type="scientific">Oidiodendron maius (strain Zn)</name>
    <dbReference type="NCBI Taxonomy" id="913774"/>
    <lineage>
        <taxon>Eukaryota</taxon>
        <taxon>Fungi</taxon>
        <taxon>Dikarya</taxon>
        <taxon>Ascomycota</taxon>
        <taxon>Pezizomycotina</taxon>
        <taxon>Leotiomycetes</taxon>
        <taxon>Leotiomycetes incertae sedis</taxon>
        <taxon>Myxotrichaceae</taxon>
        <taxon>Oidiodendron</taxon>
    </lineage>
</organism>
<dbReference type="EMBL" id="KN832883">
    <property type="protein sequence ID" value="KIM96849.1"/>
    <property type="molecule type" value="Genomic_DNA"/>
</dbReference>
<comment type="similarity">
    <text evidence="1">Belongs to the peptidase C2 family.</text>
</comment>
<evidence type="ECO:0000256" key="11">
    <source>
        <dbReference type="PROSITE-ProRule" id="PRU00239"/>
    </source>
</evidence>
<evidence type="ECO:0000256" key="6">
    <source>
        <dbReference type="ARBA" id="ARBA00022771"/>
    </source>
</evidence>
<evidence type="ECO:0000256" key="7">
    <source>
        <dbReference type="ARBA" id="ARBA00022801"/>
    </source>
</evidence>
<evidence type="ECO:0000313" key="15">
    <source>
        <dbReference type="Proteomes" id="UP000054321"/>
    </source>
</evidence>
<evidence type="ECO:0000256" key="5">
    <source>
        <dbReference type="ARBA" id="ARBA00022737"/>
    </source>
</evidence>
<name>A0A0C3H0B9_OIDMZ</name>
<keyword evidence="2" id="KW-0597">Phosphoprotein</keyword>
<keyword evidence="6" id="KW-0863">Zinc-finger</keyword>
<evidence type="ECO:0000256" key="12">
    <source>
        <dbReference type="SAM" id="MobiDB-lite"/>
    </source>
</evidence>
<evidence type="ECO:0000256" key="2">
    <source>
        <dbReference type="ARBA" id="ARBA00022553"/>
    </source>
</evidence>
<evidence type="ECO:0000256" key="10">
    <source>
        <dbReference type="PIRSR" id="PIRSR622684-1"/>
    </source>
</evidence>
<feature type="active site" evidence="10 11">
    <location>
        <position position="324"/>
    </location>
</feature>
<dbReference type="SUPFAM" id="SSF54001">
    <property type="entry name" value="Cysteine proteinases"/>
    <property type="match status" value="1"/>
</dbReference>
<dbReference type="OrthoDB" id="424753at2759"/>
<evidence type="ECO:0000256" key="9">
    <source>
        <dbReference type="ARBA" id="ARBA00022833"/>
    </source>
</evidence>
<dbReference type="AlphaFoldDB" id="A0A0C3H0B9"/>
<dbReference type="PROSITE" id="PS50203">
    <property type="entry name" value="CALPAIN_CAT"/>
    <property type="match status" value="1"/>
</dbReference>
<dbReference type="InterPro" id="IPR038765">
    <property type="entry name" value="Papain-like_cys_pep_sf"/>
</dbReference>
<feature type="domain" description="Calpain catalytic" evidence="13">
    <location>
        <begin position="39"/>
        <end position="380"/>
    </location>
</feature>
<dbReference type="FunFam" id="3.90.70.10:FF:000010">
    <property type="entry name" value="Calpain 15"/>
    <property type="match status" value="1"/>
</dbReference>
<dbReference type="PRINTS" id="PR00704">
    <property type="entry name" value="CALPAIN"/>
</dbReference>
<sequence>MPQGIIKGTPVTESYDAAVRECESKVKQIVAECRRTNTKYTDPHFDLDDMDYCLNALTATRHRLAAGGSSIPACARRVGWIFEDPHFFVGKGAHVRDMRQGAEGDCWFISSLGSLCVDEEIPRLIQRLCPDTCRDEKVGVYGFVFHRDGEWVSEVIDDKLYLKAPDYDDCNDERRAVWDSSHSRLEPEVSRKLWRKTFQSNSDALYYASCAHPSETWVPLIEKAFAKAHGDFNAIDGGWPGEGVEDLTGGITTEIVSDDILDKDLLWKEGLLQVNKKFLFGAGTREYGHPDPEEKGRQGIEDGHAYSVLRAAEYQNNRLLMVKNPWGETEWNGPWSDGSKEWTAEAIKELDYKFGNDGIFWMPYDDFLERYVQFWRTRLFTPDWNVSQHWTTVQVPWSGDYNDTSFEVEITEPSQTVIVLSQLDSRYFGGLTGQYSFQLAFRLHSAGDSEYIVRGYSSGDRSATAEVSLEPGKYEVKMQVMASRDSSLPKVEDVVKQNWLSRRDKLIRIGLSYDLAHAKGQTDPVDQRAEKSTGDFVQVAAVDTTPAAAQTSTSDAAPGVAPMGGSFGADDAPQADSGDSAATDQAANSDKPEDPWNAPLVVSLRVFCHKTSASINVVRTKPADVTVETKGKLDVDDPEKDATEVKGSKA</sequence>
<dbReference type="Pfam" id="PF00648">
    <property type="entry name" value="Peptidase_C2"/>
    <property type="match status" value="2"/>
</dbReference>
<evidence type="ECO:0000259" key="13">
    <source>
        <dbReference type="PROSITE" id="PS50203"/>
    </source>
</evidence>
<accession>A0A0C3H0B9</accession>
<dbReference type="STRING" id="913774.A0A0C3H0B9"/>
<keyword evidence="5" id="KW-0677">Repeat</keyword>
<dbReference type="GO" id="GO:0004198">
    <property type="term" value="F:calcium-dependent cysteine-type endopeptidase activity"/>
    <property type="evidence" value="ECO:0007669"/>
    <property type="project" value="InterPro"/>
</dbReference>
<gene>
    <name evidence="14" type="ORF">OIDMADRAFT_169629</name>
</gene>
<reference evidence="14 15" key="1">
    <citation type="submission" date="2014-04" db="EMBL/GenBank/DDBJ databases">
        <authorList>
            <consortium name="DOE Joint Genome Institute"/>
            <person name="Kuo A."/>
            <person name="Martino E."/>
            <person name="Perotto S."/>
            <person name="Kohler A."/>
            <person name="Nagy L.G."/>
            <person name="Floudas D."/>
            <person name="Copeland A."/>
            <person name="Barry K.W."/>
            <person name="Cichocki N."/>
            <person name="Veneault-Fourrey C."/>
            <person name="LaButti K."/>
            <person name="Lindquist E.A."/>
            <person name="Lipzen A."/>
            <person name="Lundell T."/>
            <person name="Morin E."/>
            <person name="Murat C."/>
            <person name="Sun H."/>
            <person name="Tunlid A."/>
            <person name="Henrissat B."/>
            <person name="Grigoriev I.V."/>
            <person name="Hibbett D.S."/>
            <person name="Martin F."/>
            <person name="Nordberg H.P."/>
            <person name="Cantor M.N."/>
            <person name="Hua S.X."/>
        </authorList>
    </citation>
    <scope>NUCLEOTIDE SEQUENCE [LARGE SCALE GENOMIC DNA]</scope>
    <source>
        <strain evidence="14 15">Zn</strain>
    </source>
</reference>
<keyword evidence="9" id="KW-0862">Zinc</keyword>
<feature type="region of interest" description="Disordered" evidence="12">
    <location>
        <begin position="546"/>
        <end position="596"/>
    </location>
</feature>
<evidence type="ECO:0000256" key="1">
    <source>
        <dbReference type="ARBA" id="ARBA00007623"/>
    </source>
</evidence>
<evidence type="ECO:0000256" key="3">
    <source>
        <dbReference type="ARBA" id="ARBA00022670"/>
    </source>
</evidence>
<feature type="active site" evidence="10 11">
    <location>
        <position position="304"/>
    </location>
</feature>
<evidence type="ECO:0000256" key="8">
    <source>
        <dbReference type="ARBA" id="ARBA00022807"/>
    </source>
</evidence>